<evidence type="ECO:0000259" key="4">
    <source>
        <dbReference type="PROSITE" id="PS50923"/>
    </source>
</evidence>
<dbReference type="EMBL" id="JAZGQO010000007">
    <property type="protein sequence ID" value="KAK6182208.1"/>
    <property type="molecule type" value="Genomic_DNA"/>
</dbReference>
<evidence type="ECO:0000313" key="6">
    <source>
        <dbReference type="EMBL" id="KAK6182208.1"/>
    </source>
</evidence>
<keyword evidence="3" id="KW-0768">Sushi</keyword>
<gene>
    <name evidence="6" type="ORF">SNE40_009940</name>
</gene>
<organism evidence="6 7">
    <name type="scientific">Patella caerulea</name>
    <name type="common">Rayed Mediterranean limpet</name>
    <dbReference type="NCBI Taxonomy" id="87958"/>
    <lineage>
        <taxon>Eukaryota</taxon>
        <taxon>Metazoa</taxon>
        <taxon>Spiralia</taxon>
        <taxon>Lophotrochozoa</taxon>
        <taxon>Mollusca</taxon>
        <taxon>Gastropoda</taxon>
        <taxon>Patellogastropoda</taxon>
        <taxon>Patelloidea</taxon>
        <taxon>Patellidae</taxon>
        <taxon>Patella</taxon>
    </lineage>
</organism>
<protein>
    <submittedName>
        <fullName evidence="6">Uncharacterized protein</fullName>
    </submittedName>
</protein>
<proteinExistence type="predicted"/>
<feature type="disulfide bond" evidence="3">
    <location>
        <begin position="131"/>
        <end position="158"/>
    </location>
</feature>
<accession>A0AAN8JWR8</accession>
<dbReference type="Pfam" id="PF00024">
    <property type="entry name" value="PAN_1"/>
    <property type="match status" value="1"/>
</dbReference>
<evidence type="ECO:0000313" key="7">
    <source>
        <dbReference type="Proteomes" id="UP001347796"/>
    </source>
</evidence>
<keyword evidence="7" id="KW-1185">Reference proteome</keyword>
<dbReference type="SMART" id="SM00032">
    <property type="entry name" value="CCP"/>
    <property type="match status" value="1"/>
</dbReference>
<keyword evidence="2 3" id="KW-1015">Disulfide bond</keyword>
<dbReference type="Pfam" id="PF08685">
    <property type="entry name" value="GON"/>
    <property type="match status" value="1"/>
</dbReference>
<feature type="domain" description="GON" evidence="5">
    <location>
        <begin position="160"/>
        <end position="259"/>
    </location>
</feature>
<dbReference type="Gene3D" id="2.10.70.10">
    <property type="entry name" value="Complement Module, domain 1"/>
    <property type="match status" value="1"/>
</dbReference>
<dbReference type="GO" id="GO:0008270">
    <property type="term" value="F:zinc ion binding"/>
    <property type="evidence" value="ECO:0007669"/>
    <property type="project" value="InterPro"/>
</dbReference>
<sequence>MSLPNKVLKRISPSSVLVCVKSCLLNSQCLSINFDRTLLVCELNAGEGDTATLVATTGVMHSKRSNWNANASDYGECATIKCSNGTTCLNISGIVKCIKKVPYCGEPVRIENSTISLPDSGQLGAMRSYTCRGRTISDSPMTSTCLSDGTWSIPVVRCRHIESCIDVQKCSSTDGEYWVYPSAVENKPVKIYCDGMSTTTPKEFLTMVNENKAFYAFKQQKNGVSRCSSVETRTWPASGTTTYQKVRINTKVCKYDFIL</sequence>
<dbReference type="Proteomes" id="UP001347796">
    <property type="component" value="Unassembled WGS sequence"/>
</dbReference>
<evidence type="ECO:0000256" key="3">
    <source>
        <dbReference type="PROSITE-ProRule" id="PRU00302"/>
    </source>
</evidence>
<comment type="caution">
    <text evidence="3">Lacks conserved residue(s) required for the propagation of feature annotation.</text>
</comment>
<dbReference type="PROSITE" id="PS50923">
    <property type="entry name" value="SUSHI"/>
    <property type="match status" value="1"/>
</dbReference>
<feature type="domain" description="Sushi" evidence="4">
    <location>
        <begin position="102"/>
        <end position="160"/>
    </location>
</feature>
<reference evidence="6 7" key="1">
    <citation type="submission" date="2024-01" db="EMBL/GenBank/DDBJ databases">
        <title>The genome of the rayed Mediterranean limpet Patella caerulea (Linnaeus, 1758).</title>
        <authorList>
            <person name="Anh-Thu Weber A."/>
            <person name="Halstead-Nussloch G."/>
        </authorList>
    </citation>
    <scope>NUCLEOTIDE SEQUENCE [LARGE SCALE GENOMIC DNA]</scope>
    <source>
        <strain evidence="6">AATW-2023a</strain>
        <tissue evidence="6">Whole specimen</tissue>
    </source>
</reference>
<dbReference type="SUPFAM" id="SSF57535">
    <property type="entry name" value="Complement control module/SCR domain"/>
    <property type="match status" value="1"/>
</dbReference>
<dbReference type="AlphaFoldDB" id="A0AAN8JWR8"/>
<dbReference type="InterPro" id="IPR003609">
    <property type="entry name" value="Pan_app"/>
</dbReference>
<dbReference type="PROSITE" id="PS51046">
    <property type="entry name" value="GON"/>
    <property type="match status" value="1"/>
</dbReference>
<comment type="caution">
    <text evidence="6">The sequence shown here is derived from an EMBL/GenBank/DDBJ whole genome shotgun (WGS) entry which is preliminary data.</text>
</comment>
<evidence type="ECO:0000256" key="1">
    <source>
        <dbReference type="ARBA" id="ARBA00022723"/>
    </source>
</evidence>
<name>A0AAN8JWR8_PATCE</name>
<evidence type="ECO:0000259" key="5">
    <source>
        <dbReference type="PROSITE" id="PS51046"/>
    </source>
</evidence>
<dbReference type="InterPro" id="IPR012314">
    <property type="entry name" value="Pept_M12B_GON-ADAMTSs"/>
</dbReference>
<dbReference type="CDD" id="cd00033">
    <property type="entry name" value="CCP"/>
    <property type="match status" value="1"/>
</dbReference>
<keyword evidence="1" id="KW-0479">Metal-binding</keyword>
<dbReference type="GO" id="GO:0004222">
    <property type="term" value="F:metalloendopeptidase activity"/>
    <property type="evidence" value="ECO:0007669"/>
    <property type="project" value="InterPro"/>
</dbReference>
<evidence type="ECO:0000256" key="2">
    <source>
        <dbReference type="ARBA" id="ARBA00023157"/>
    </source>
</evidence>
<dbReference type="InterPro" id="IPR035976">
    <property type="entry name" value="Sushi/SCR/CCP_sf"/>
</dbReference>
<dbReference type="InterPro" id="IPR000436">
    <property type="entry name" value="Sushi_SCR_CCP_dom"/>
</dbReference>